<keyword evidence="3" id="KW-0963">Cytoplasm</keyword>
<dbReference type="GO" id="GO:0008201">
    <property type="term" value="F:heparin binding"/>
    <property type="evidence" value="ECO:0007669"/>
    <property type="project" value="UniProtKB-KW"/>
</dbReference>
<dbReference type="GeneID" id="116235480"/>
<dbReference type="GO" id="GO:0008191">
    <property type="term" value="F:metalloendopeptidase inhibitor activity"/>
    <property type="evidence" value="ECO:0007669"/>
    <property type="project" value="UniProtKB-UniRule"/>
</dbReference>
<dbReference type="Gene3D" id="3.10.450.10">
    <property type="match status" value="2"/>
</dbReference>
<dbReference type="CTD" id="56925"/>
<keyword evidence="7" id="KW-0007">Acetylation</keyword>
<proteinExistence type="inferred from homology"/>
<dbReference type="RefSeq" id="XP_031459547.1">
    <property type="nucleotide sequence ID" value="XM_031603687.1"/>
</dbReference>
<dbReference type="InterPro" id="IPR046350">
    <property type="entry name" value="Cystatin_sf"/>
</dbReference>
<dbReference type="OrthoDB" id="8898327at2759"/>
<dbReference type="FunFam" id="3.10.450.10:FF:000006">
    <property type="entry name" value="latexin"/>
    <property type="match status" value="1"/>
</dbReference>
<evidence type="ECO:0000256" key="5">
    <source>
        <dbReference type="ARBA" id="ARBA00022690"/>
    </source>
</evidence>
<evidence type="ECO:0000313" key="15">
    <source>
        <dbReference type="Ensembl" id="ENSPCLP00000013427.1"/>
    </source>
</evidence>
<dbReference type="InterPro" id="IPR049897">
    <property type="entry name" value="CYSTATIN_LXN"/>
</dbReference>
<dbReference type="PANTHER" id="PTHR28591">
    <property type="entry name" value="LATEXIN"/>
    <property type="match status" value="1"/>
</dbReference>
<evidence type="ECO:0000256" key="3">
    <source>
        <dbReference type="ARBA" id="ARBA00022490"/>
    </source>
</evidence>
<keyword evidence="16" id="KW-1185">Reference proteome</keyword>
<evidence type="ECO:0000256" key="9">
    <source>
        <dbReference type="ARBA" id="ARBA00053473"/>
    </source>
</evidence>
<dbReference type="Pfam" id="PF06907">
    <property type="entry name" value="LXN"/>
    <property type="match status" value="1"/>
</dbReference>
<dbReference type="GO" id="GO:0005737">
    <property type="term" value="C:cytoplasm"/>
    <property type="evidence" value="ECO:0007669"/>
    <property type="project" value="UniProtKB-SubCell"/>
</dbReference>
<keyword evidence="5 13" id="KW-0646">Protease inhibitor</keyword>
<dbReference type="OMA" id="MWQNSTE"/>
<feature type="domain" description="Cystatin LXN-type" evidence="14">
    <location>
        <begin position="206"/>
        <end position="309"/>
    </location>
</feature>
<dbReference type="PANTHER" id="PTHR28591:SF1">
    <property type="entry name" value="LATEXIN"/>
    <property type="match status" value="1"/>
</dbReference>
<evidence type="ECO:0000313" key="16">
    <source>
        <dbReference type="Proteomes" id="UP000472261"/>
    </source>
</evidence>
<dbReference type="GO" id="GO:0005615">
    <property type="term" value="C:extracellular space"/>
    <property type="evidence" value="ECO:0007669"/>
    <property type="project" value="TreeGrafter"/>
</dbReference>
<reference evidence="15" key="2">
    <citation type="submission" date="2025-09" db="UniProtKB">
        <authorList>
            <consortium name="Ensembl"/>
        </authorList>
    </citation>
    <scope>IDENTIFICATION</scope>
</reference>
<dbReference type="GO" id="GO:0006954">
    <property type="term" value="P:inflammatory response"/>
    <property type="evidence" value="ECO:0007669"/>
    <property type="project" value="UniProtKB-KW"/>
</dbReference>
<evidence type="ECO:0000256" key="11">
    <source>
        <dbReference type="ARBA" id="ARBA00081976"/>
    </source>
</evidence>
<accession>A0A669PXS9</accession>
<reference evidence="15" key="1">
    <citation type="submission" date="2025-08" db="UniProtKB">
        <authorList>
            <consortium name="Ensembl"/>
        </authorList>
    </citation>
    <scope>IDENTIFICATION</scope>
</reference>
<organism evidence="15 16">
    <name type="scientific">Phasianus colchicus</name>
    <name type="common">Common pheasant</name>
    <dbReference type="NCBI Taxonomy" id="9054"/>
    <lineage>
        <taxon>Eukaryota</taxon>
        <taxon>Metazoa</taxon>
        <taxon>Chordata</taxon>
        <taxon>Craniata</taxon>
        <taxon>Vertebrata</taxon>
        <taxon>Euteleostomi</taxon>
        <taxon>Archelosauria</taxon>
        <taxon>Archosauria</taxon>
        <taxon>Dinosauria</taxon>
        <taxon>Saurischia</taxon>
        <taxon>Theropoda</taxon>
        <taxon>Coelurosauria</taxon>
        <taxon>Aves</taxon>
        <taxon>Neognathae</taxon>
        <taxon>Galloanserae</taxon>
        <taxon>Galliformes</taxon>
        <taxon>Phasianidae</taxon>
        <taxon>Phasianinae</taxon>
        <taxon>Phasianus</taxon>
    </lineage>
</organism>
<comment type="similarity">
    <text evidence="2 13">Belongs to the protease inhibitor I47 (latexin) family.</text>
</comment>
<dbReference type="AlphaFoldDB" id="A0A669PXS9"/>
<keyword evidence="4" id="KW-0358">Heparin-binding</keyword>
<dbReference type="Ensembl" id="ENSPCLT00000017863.1">
    <property type="protein sequence ID" value="ENSPCLP00000013427.1"/>
    <property type="gene ID" value="ENSPCLG00000011032.1"/>
</dbReference>
<dbReference type="PROSITE" id="PS52033">
    <property type="entry name" value="CYSTATIN_LXN"/>
    <property type="match status" value="2"/>
</dbReference>
<dbReference type="InterPro" id="IPR009684">
    <property type="entry name" value="Latexin"/>
</dbReference>
<feature type="domain" description="Cystatin LXN-type" evidence="14">
    <location>
        <begin position="88"/>
        <end position="186"/>
    </location>
</feature>
<evidence type="ECO:0000256" key="8">
    <source>
        <dbReference type="ARBA" id="ARBA00023198"/>
    </source>
</evidence>
<sequence length="309" mass="34019">MHRDNHSPIGATLTSRLPSGLLACARSDIASTHANSSLPQSTLVQLTPSGKGGGGGLQALLLPNPTPAGGSCRPASCCQHPAHGLPCAMAELPPAHGPASRAAALATACISHRHGSPGHGWVLRDVRRAHREDIDGIGHKYHLEFVLEDIFEKDSTVNCTAEVLYHLGNKKNAPDVQFTIEGELKNTDEADNAFYDRIKSLKKELEAENIPDSYGHVSPEMQPIRALAWAASGYVIWQNSTENTKYQLAQIKHVKQVKRTDEYLEFDYMILLHESVSQEIIPWQMTVLWHPQHGIEITQNSRQPKHTLH</sequence>
<evidence type="ECO:0000256" key="7">
    <source>
        <dbReference type="ARBA" id="ARBA00022990"/>
    </source>
</evidence>
<comment type="function">
    <text evidence="9">Hardly reversible, non-competitive, and potent inhibitor of CPA1, CPA2 and CPA4. May play a role in inflammation.</text>
</comment>
<evidence type="ECO:0000256" key="13">
    <source>
        <dbReference type="PROSITE-ProRule" id="PRU01377"/>
    </source>
</evidence>
<evidence type="ECO:0000256" key="10">
    <source>
        <dbReference type="ARBA" id="ARBA00073669"/>
    </source>
</evidence>
<evidence type="ECO:0000256" key="1">
    <source>
        <dbReference type="ARBA" id="ARBA00004496"/>
    </source>
</evidence>
<dbReference type="Proteomes" id="UP000472261">
    <property type="component" value="Unplaced"/>
</dbReference>
<evidence type="ECO:0000256" key="12">
    <source>
        <dbReference type="ARBA" id="ARBA00082984"/>
    </source>
</evidence>
<evidence type="ECO:0000256" key="4">
    <source>
        <dbReference type="ARBA" id="ARBA00022674"/>
    </source>
</evidence>
<dbReference type="FunFam" id="3.10.450.10:FF:000007">
    <property type="entry name" value="latexin"/>
    <property type="match status" value="1"/>
</dbReference>
<gene>
    <name evidence="15" type="primary">LXN</name>
</gene>
<evidence type="ECO:0000259" key="14">
    <source>
        <dbReference type="PROSITE" id="PS52033"/>
    </source>
</evidence>
<evidence type="ECO:0000256" key="2">
    <source>
        <dbReference type="ARBA" id="ARBA00010083"/>
    </source>
</evidence>
<keyword evidence="6" id="KW-0677">Repeat</keyword>
<dbReference type="SUPFAM" id="SSF54403">
    <property type="entry name" value="Cystatin/monellin"/>
    <property type="match status" value="2"/>
</dbReference>
<protein>
    <recommendedName>
        <fullName evidence="10">Latexin</fullName>
    </recommendedName>
    <alternativeName>
        <fullName evidence="12">Endogenous carboxypeptidase inhibitor</fullName>
    </alternativeName>
    <alternativeName>
        <fullName evidence="11">Tissue carboxypeptidase inhibitor</fullName>
    </alternativeName>
</protein>
<evidence type="ECO:0000256" key="6">
    <source>
        <dbReference type="ARBA" id="ARBA00022737"/>
    </source>
</evidence>
<dbReference type="KEGG" id="pcoc:116235480"/>
<name>A0A669PXS9_PHACC</name>
<comment type="subcellular location">
    <subcellularLocation>
        <location evidence="1">Cytoplasm</location>
    </subcellularLocation>
</comment>
<keyword evidence="8" id="KW-0395">Inflammatory response</keyword>